<evidence type="ECO:0000256" key="2">
    <source>
        <dbReference type="SAM" id="Phobius"/>
    </source>
</evidence>
<dbReference type="EMBL" id="UINC01041640">
    <property type="protein sequence ID" value="SVB43189.1"/>
    <property type="molecule type" value="Genomic_DNA"/>
</dbReference>
<sequence>MKQALTVFLLFSQLMSQDDSKIYWNSLATDVTVGVPLADDESLIGGRIQVKASFDGGTSFNDLGDKFIIEKRDTDDLKEVSIPENVFEASPGFKEGAEARFIAEVWDRAGNSMIGSVSDSVLIIDQTLPTVVSMELTSSNELNPEMAMPGDSITFQLNTSEPIVPPLFEINGETYDGAVGVEKSWMLVYPADEADDGPITFIISYSDLAQNPGTPVTEATGGKVITMDGTPPELTDISLFTSNSNDSLLAIKGDSVFLEFTSSEPIRDISPSLNYTEGVLQKEDSLRFTYYHVFTEQDTEGVIPLILDYKDMAGNLGETVDETSDDSEVTFDMTPPADFKVETVGSLQGEAIAAEPGAEGEEDEKSSSKKGDSKGEPGLIMIIVLSVVGLTVLAVWVSWFKLFSKAGQAGWKTLVPFFNLFVFTKIAGKPAWWIAIYLIVPV</sequence>
<accession>A0A382DYD2</accession>
<gene>
    <name evidence="3" type="ORF">METZ01_LOCUS196043</name>
</gene>
<evidence type="ECO:0000313" key="3">
    <source>
        <dbReference type="EMBL" id="SVB43189.1"/>
    </source>
</evidence>
<feature type="region of interest" description="Disordered" evidence="1">
    <location>
        <begin position="351"/>
        <end position="373"/>
    </location>
</feature>
<feature type="transmembrane region" description="Helical" evidence="2">
    <location>
        <begin position="378"/>
        <end position="402"/>
    </location>
</feature>
<keyword evidence="2" id="KW-0472">Membrane</keyword>
<name>A0A382DYD2_9ZZZZ</name>
<reference evidence="3" key="1">
    <citation type="submission" date="2018-05" db="EMBL/GenBank/DDBJ databases">
        <authorList>
            <person name="Lanie J.A."/>
            <person name="Ng W.-L."/>
            <person name="Kazmierczak K.M."/>
            <person name="Andrzejewski T.M."/>
            <person name="Davidsen T.M."/>
            <person name="Wayne K.J."/>
            <person name="Tettelin H."/>
            <person name="Glass J.I."/>
            <person name="Rusch D."/>
            <person name="Podicherti R."/>
            <person name="Tsui H.-C.T."/>
            <person name="Winkler M.E."/>
        </authorList>
    </citation>
    <scope>NUCLEOTIDE SEQUENCE</scope>
</reference>
<feature type="non-terminal residue" evidence="3">
    <location>
        <position position="442"/>
    </location>
</feature>
<keyword evidence="2" id="KW-0812">Transmembrane</keyword>
<feature type="transmembrane region" description="Helical" evidence="2">
    <location>
        <begin position="414"/>
        <end position="440"/>
    </location>
</feature>
<dbReference type="AlphaFoldDB" id="A0A382DYD2"/>
<organism evidence="3">
    <name type="scientific">marine metagenome</name>
    <dbReference type="NCBI Taxonomy" id="408172"/>
    <lineage>
        <taxon>unclassified sequences</taxon>
        <taxon>metagenomes</taxon>
        <taxon>ecological metagenomes</taxon>
    </lineage>
</organism>
<protein>
    <submittedName>
        <fullName evidence="3">Uncharacterized protein</fullName>
    </submittedName>
</protein>
<evidence type="ECO:0000256" key="1">
    <source>
        <dbReference type="SAM" id="MobiDB-lite"/>
    </source>
</evidence>
<proteinExistence type="predicted"/>
<keyword evidence="2" id="KW-1133">Transmembrane helix</keyword>